<accession>A0A6A5C5E8</accession>
<dbReference type="AlphaFoldDB" id="A0A6A5C5E8"/>
<comment type="caution">
    <text evidence="1">The sequence shown here is derived from an EMBL/GenBank/DDBJ whole genome shotgun (WGS) entry which is preliminary data.</text>
</comment>
<proteinExistence type="predicted"/>
<dbReference type="Proteomes" id="UP000444721">
    <property type="component" value="Unassembled WGS sequence"/>
</dbReference>
<sequence length="447" mass="50338">MENDSFSSDSSGDEEMVMIMTSEQIEKSTHWNTNIIAPYAAFESCGMLLRNFHARTGKFLFHVIPSIITSRIIYGVEQRRILETDLPIPRNIDDNINTPLSDGALWFTVHELAHYDNLEELPNFMEKLSAQDTHTPSTYEIVALTYKQGTGVEWIVVKHQEENSDLVKVSTLQKDTQYEPVILETSNRANIAVHVTTCTPTPCISCVYRNQNNKLMLNIFKMGEKLPFFEVEVKMPLGDNEVTSVTILESVAEQNTSSSSGNRQAFLLVGPKLTHLGSIVSLLQVQQRIVILGSNKLVITKSDDTQKLKNLSRSLPNEKGNKKHIIPGVFWCNLAEHENEQAQRMCLNASSTLLATITNRGVLRIFQVNFSDGKYELAFQTSFVHEGGTRNCLSLSFDKKFATGDKKTRELVVVCFEQGLVYVVEPIYQHAVKTSNIKLDSDDLIEL</sequence>
<name>A0A6A5C5E8_NAEFO</name>
<dbReference type="RefSeq" id="XP_044566735.1">
    <property type="nucleotide sequence ID" value="XM_044702341.1"/>
</dbReference>
<protein>
    <submittedName>
        <fullName evidence="1">Uncharacterized protein</fullName>
    </submittedName>
</protein>
<evidence type="ECO:0000313" key="2">
    <source>
        <dbReference type="Proteomes" id="UP000444721"/>
    </source>
</evidence>
<keyword evidence="2" id="KW-1185">Reference proteome</keyword>
<reference evidence="1 2" key="1">
    <citation type="journal article" date="2019" name="Sci. Rep.">
        <title>Nanopore sequencing improves the draft genome of the human pathogenic amoeba Naegleria fowleri.</title>
        <authorList>
            <person name="Liechti N."/>
            <person name="Schurch N."/>
            <person name="Bruggmann R."/>
            <person name="Wittwer M."/>
        </authorList>
    </citation>
    <scope>NUCLEOTIDE SEQUENCE [LARGE SCALE GENOMIC DNA]</scope>
    <source>
        <strain evidence="1 2">ATCC 30894</strain>
    </source>
</reference>
<dbReference type="VEuPathDB" id="AmoebaDB:FDP41_011883"/>
<dbReference type="EMBL" id="VFQX01000012">
    <property type="protein sequence ID" value="KAF0982022.1"/>
    <property type="molecule type" value="Genomic_DNA"/>
</dbReference>
<evidence type="ECO:0000313" key="1">
    <source>
        <dbReference type="EMBL" id="KAF0982022.1"/>
    </source>
</evidence>
<dbReference type="VEuPathDB" id="AmoebaDB:NF0129600"/>
<organism evidence="1 2">
    <name type="scientific">Naegleria fowleri</name>
    <name type="common">Brain eating amoeba</name>
    <dbReference type="NCBI Taxonomy" id="5763"/>
    <lineage>
        <taxon>Eukaryota</taxon>
        <taxon>Discoba</taxon>
        <taxon>Heterolobosea</taxon>
        <taxon>Tetramitia</taxon>
        <taxon>Eutetramitia</taxon>
        <taxon>Vahlkampfiidae</taxon>
        <taxon>Naegleria</taxon>
    </lineage>
</organism>
<dbReference type="GeneID" id="68119098"/>
<gene>
    <name evidence="1" type="ORF">FDP41_011883</name>
</gene>
<dbReference type="OrthoDB" id="10452600at2759"/>
<dbReference type="VEuPathDB" id="AmoebaDB:NfTy_022420"/>